<dbReference type="GO" id="GO:0008270">
    <property type="term" value="F:zinc ion binding"/>
    <property type="evidence" value="ECO:0007669"/>
    <property type="project" value="InterPro"/>
</dbReference>
<keyword evidence="6" id="KW-0804">Transcription</keyword>
<evidence type="ECO:0000256" key="8">
    <source>
        <dbReference type="SAM" id="MobiDB-lite"/>
    </source>
</evidence>
<keyword evidence="4" id="KW-0805">Transcription regulation</keyword>
<evidence type="ECO:0000313" key="11">
    <source>
        <dbReference type="Proteomes" id="UP000019484"/>
    </source>
</evidence>
<dbReference type="RefSeq" id="XP_007726078.1">
    <property type="nucleotide sequence ID" value="XM_007727888.1"/>
</dbReference>
<evidence type="ECO:0000259" key="9">
    <source>
        <dbReference type="SMART" id="SM00906"/>
    </source>
</evidence>
<dbReference type="GeneID" id="19161877"/>
<protein>
    <recommendedName>
        <fullName evidence="9">Xylanolytic transcriptional activator regulatory domain-containing protein</fullName>
    </recommendedName>
</protein>
<feature type="domain" description="Xylanolytic transcriptional activator regulatory" evidence="9">
    <location>
        <begin position="249"/>
        <end position="321"/>
    </location>
</feature>
<dbReference type="HOGENOM" id="CLU_013962_0_0_1"/>
<comment type="subcellular location">
    <subcellularLocation>
        <location evidence="1">Nucleus</location>
    </subcellularLocation>
</comment>
<evidence type="ECO:0000313" key="10">
    <source>
        <dbReference type="EMBL" id="EXJ83392.1"/>
    </source>
</evidence>
<keyword evidence="3" id="KW-0862">Zinc</keyword>
<evidence type="ECO:0000256" key="7">
    <source>
        <dbReference type="ARBA" id="ARBA00023242"/>
    </source>
</evidence>
<evidence type="ECO:0000256" key="6">
    <source>
        <dbReference type="ARBA" id="ARBA00023163"/>
    </source>
</evidence>
<dbReference type="AlphaFoldDB" id="W9XS83"/>
<dbReference type="GO" id="GO:0043565">
    <property type="term" value="F:sequence-specific DNA binding"/>
    <property type="evidence" value="ECO:0007669"/>
    <property type="project" value="TreeGrafter"/>
</dbReference>
<dbReference type="GO" id="GO:0000981">
    <property type="term" value="F:DNA-binding transcription factor activity, RNA polymerase II-specific"/>
    <property type="evidence" value="ECO:0007669"/>
    <property type="project" value="TreeGrafter"/>
</dbReference>
<dbReference type="STRING" id="1182541.W9XS83"/>
<dbReference type="PANTHER" id="PTHR47782">
    <property type="entry name" value="ZN(II)2CYS6 TRANSCRIPTION FACTOR (EUROFUNG)-RELATED"/>
    <property type="match status" value="1"/>
</dbReference>
<dbReference type="GO" id="GO:0045944">
    <property type="term" value="P:positive regulation of transcription by RNA polymerase II"/>
    <property type="evidence" value="ECO:0007669"/>
    <property type="project" value="TreeGrafter"/>
</dbReference>
<name>W9XS83_9EURO</name>
<reference evidence="10 11" key="1">
    <citation type="submission" date="2013-03" db="EMBL/GenBank/DDBJ databases">
        <title>The Genome Sequence of Capronia coronata CBS 617.96.</title>
        <authorList>
            <consortium name="The Broad Institute Genomics Platform"/>
            <person name="Cuomo C."/>
            <person name="de Hoog S."/>
            <person name="Gorbushina A."/>
            <person name="Walker B."/>
            <person name="Young S.K."/>
            <person name="Zeng Q."/>
            <person name="Gargeya S."/>
            <person name="Fitzgerald M."/>
            <person name="Haas B."/>
            <person name="Abouelleil A."/>
            <person name="Allen A.W."/>
            <person name="Alvarado L."/>
            <person name="Arachchi H.M."/>
            <person name="Berlin A.M."/>
            <person name="Chapman S.B."/>
            <person name="Gainer-Dewar J."/>
            <person name="Goldberg J."/>
            <person name="Griggs A."/>
            <person name="Gujja S."/>
            <person name="Hansen M."/>
            <person name="Howarth C."/>
            <person name="Imamovic A."/>
            <person name="Ireland A."/>
            <person name="Larimer J."/>
            <person name="McCowan C."/>
            <person name="Murphy C."/>
            <person name="Pearson M."/>
            <person name="Poon T.W."/>
            <person name="Priest M."/>
            <person name="Roberts A."/>
            <person name="Saif S."/>
            <person name="Shea T."/>
            <person name="Sisk P."/>
            <person name="Sykes S."/>
            <person name="Wortman J."/>
            <person name="Nusbaum C."/>
            <person name="Birren B."/>
        </authorList>
    </citation>
    <scope>NUCLEOTIDE SEQUENCE [LARGE SCALE GENOMIC DNA]</scope>
    <source>
        <strain evidence="10 11">CBS 617.96</strain>
    </source>
</reference>
<accession>W9XS83</accession>
<evidence type="ECO:0000256" key="1">
    <source>
        <dbReference type="ARBA" id="ARBA00004123"/>
    </source>
</evidence>
<evidence type="ECO:0000256" key="2">
    <source>
        <dbReference type="ARBA" id="ARBA00022723"/>
    </source>
</evidence>
<dbReference type="InterPro" id="IPR007219">
    <property type="entry name" value="XnlR_reg_dom"/>
</dbReference>
<proteinExistence type="predicted"/>
<evidence type="ECO:0000256" key="3">
    <source>
        <dbReference type="ARBA" id="ARBA00022833"/>
    </source>
</evidence>
<dbReference type="OrthoDB" id="25921at2759"/>
<feature type="compositionally biased region" description="Basic and acidic residues" evidence="8">
    <location>
        <begin position="82"/>
        <end position="91"/>
    </location>
</feature>
<dbReference type="EMBL" id="AMWN01000006">
    <property type="protein sequence ID" value="EXJ83392.1"/>
    <property type="molecule type" value="Genomic_DNA"/>
</dbReference>
<dbReference type="Pfam" id="PF04082">
    <property type="entry name" value="Fungal_trans"/>
    <property type="match status" value="1"/>
</dbReference>
<dbReference type="GO" id="GO:0005634">
    <property type="term" value="C:nucleus"/>
    <property type="evidence" value="ECO:0007669"/>
    <property type="project" value="UniProtKB-SubCell"/>
</dbReference>
<dbReference type="PANTHER" id="PTHR47782:SF1">
    <property type="entry name" value="PYRIMIDINE PATHWAY REGULATORY PROTEIN 1"/>
    <property type="match status" value="1"/>
</dbReference>
<keyword evidence="7" id="KW-0539">Nucleus</keyword>
<feature type="region of interest" description="Disordered" evidence="8">
    <location>
        <begin position="82"/>
        <end position="106"/>
    </location>
</feature>
<keyword evidence="11" id="KW-1185">Reference proteome</keyword>
<gene>
    <name evidence="10" type="ORF">A1O1_07014</name>
</gene>
<evidence type="ECO:0000256" key="4">
    <source>
        <dbReference type="ARBA" id="ARBA00023015"/>
    </source>
</evidence>
<dbReference type="Proteomes" id="UP000019484">
    <property type="component" value="Unassembled WGS sequence"/>
</dbReference>
<keyword evidence="5" id="KW-0238">DNA-binding</keyword>
<dbReference type="eggNOG" id="ENOG502S5TA">
    <property type="taxonomic scope" value="Eukaryota"/>
</dbReference>
<evidence type="ECO:0000256" key="5">
    <source>
        <dbReference type="ARBA" id="ARBA00023125"/>
    </source>
</evidence>
<dbReference type="CDD" id="cd12148">
    <property type="entry name" value="fungal_TF_MHR"/>
    <property type="match status" value="1"/>
</dbReference>
<dbReference type="InterPro" id="IPR052202">
    <property type="entry name" value="Yeast_MetPath_Reg"/>
</dbReference>
<organism evidence="10 11">
    <name type="scientific">Capronia coronata CBS 617.96</name>
    <dbReference type="NCBI Taxonomy" id="1182541"/>
    <lineage>
        <taxon>Eukaryota</taxon>
        <taxon>Fungi</taxon>
        <taxon>Dikarya</taxon>
        <taxon>Ascomycota</taxon>
        <taxon>Pezizomycotina</taxon>
        <taxon>Eurotiomycetes</taxon>
        <taxon>Chaetothyriomycetidae</taxon>
        <taxon>Chaetothyriales</taxon>
        <taxon>Herpotrichiellaceae</taxon>
        <taxon>Capronia</taxon>
    </lineage>
</organism>
<keyword evidence="2" id="KW-0479">Metal-binding</keyword>
<sequence length="620" mass="71190">MLLTHSSYSLVRSLEARVAELEAQVRAYRDVPQNMPYLMASEISQATLSFGIPSSRSYLRSRLSAALIFRPSCPPLALVREREHDASEKENPAPTPNIHRELSGTTTQSKQTLLNLNSVPISAIRRMVQNYADIILPQYPCVSETALHEIVESLQNEELRDTNSVLVYGIPPTSRLGHFEYFIFFIVLAISAITLTWKAEDQARTASESFYNSALRHLQALNNPDDMQALQVSLLLAHYAQMSPERADNWTCIANAVRIVLDLGLHRQSPDWFTTEQISMRSRLFWVIYGMERSLCSNLRLPLSFPEEAITATFEASVPDEAAVSSTTLDELERKSSANHIYRYRALETEVHRVLHLEDDLSIFGQPDMDSWIRDISERLVLWYEKAQTYTRYNMLEFKQVQYHHLRARIHRPTPRLRVRSPEDRRIVLEASLRLIEDYTGQVRRRRLFYPWHGVHILFEAAVIALEACWSSRDWEPLRAQAKEMLQESLPQCFQALTYISKWWNEAAVCVNRLAPLTEKIASVFAGGNSMLLSSYEDSSITEEIQRLLFSDGPLTWNQAPHADPLWDIDDNFPIFDNTAFNDTNLFQWDPEWDFMPMNDDSSQISLEGTVLPAADGTMP</sequence>
<dbReference type="SMART" id="SM00906">
    <property type="entry name" value="Fungal_trans"/>
    <property type="match status" value="1"/>
</dbReference>
<dbReference type="GO" id="GO:0006351">
    <property type="term" value="P:DNA-templated transcription"/>
    <property type="evidence" value="ECO:0007669"/>
    <property type="project" value="InterPro"/>
</dbReference>
<comment type="caution">
    <text evidence="10">The sequence shown here is derived from an EMBL/GenBank/DDBJ whole genome shotgun (WGS) entry which is preliminary data.</text>
</comment>